<dbReference type="Proteomes" id="UP001524473">
    <property type="component" value="Unassembled WGS sequence"/>
</dbReference>
<dbReference type="SUPFAM" id="SSF50494">
    <property type="entry name" value="Trypsin-like serine proteases"/>
    <property type="match status" value="1"/>
</dbReference>
<feature type="compositionally biased region" description="Polar residues" evidence="4">
    <location>
        <begin position="32"/>
        <end position="46"/>
    </location>
</feature>
<dbReference type="RefSeq" id="WP_256192333.1">
    <property type="nucleotide sequence ID" value="NZ_CAJKKG010000030.1"/>
</dbReference>
<keyword evidence="8" id="KW-1185">Reference proteome</keyword>
<dbReference type="InterPro" id="IPR001940">
    <property type="entry name" value="Peptidase_S1C"/>
</dbReference>
<evidence type="ECO:0000313" key="8">
    <source>
        <dbReference type="Proteomes" id="UP001524473"/>
    </source>
</evidence>
<reference evidence="7 8" key="1">
    <citation type="submission" date="2022-06" db="EMBL/GenBank/DDBJ databases">
        <title>Isolation of gut microbiota from human fecal samples.</title>
        <authorList>
            <person name="Pamer E.G."/>
            <person name="Barat B."/>
            <person name="Waligurski E."/>
            <person name="Medina S."/>
            <person name="Paddock L."/>
            <person name="Mostad J."/>
        </authorList>
    </citation>
    <scope>NUCLEOTIDE SEQUENCE [LARGE SCALE GENOMIC DNA]</scope>
    <source>
        <strain evidence="7 8">DFI.9.73</strain>
    </source>
</reference>
<feature type="compositionally biased region" description="Low complexity" evidence="4">
    <location>
        <begin position="1"/>
        <end position="14"/>
    </location>
</feature>
<dbReference type="Gene3D" id="2.30.42.10">
    <property type="match status" value="1"/>
</dbReference>
<evidence type="ECO:0000256" key="2">
    <source>
        <dbReference type="ARBA" id="ARBA00022670"/>
    </source>
</evidence>
<keyword evidence="5" id="KW-0472">Membrane</keyword>
<dbReference type="SUPFAM" id="SSF50156">
    <property type="entry name" value="PDZ domain-like"/>
    <property type="match status" value="1"/>
</dbReference>
<name>A0ABT1S3B8_9FIRM</name>
<dbReference type="InterPro" id="IPR036034">
    <property type="entry name" value="PDZ_sf"/>
</dbReference>
<protein>
    <submittedName>
        <fullName evidence="7">Trypsin-like peptidase domain-containing protein</fullName>
    </submittedName>
</protein>
<dbReference type="EMBL" id="JANFZH010000050">
    <property type="protein sequence ID" value="MCQ4841448.1"/>
    <property type="molecule type" value="Genomic_DNA"/>
</dbReference>
<proteinExistence type="inferred from homology"/>
<organism evidence="7 8">
    <name type="scientific">Neglectibacter timonensis</name>
    <dbReference type="NCBI Taxonomy" id="1776382"/>
    <lineage>
        <taxon>Bacteria</taxon>
        <taxon>Bacillati</taxon>
        <taxon>Bacillota</taxon>
        <taxon>Clostridia</taxon>
        <taxon>Eubacteriales</taxon>
        <taxon>Oscillospiraceae</taxon>
        <taxon>Neglectibacter</taxon>
    </lineage>
</organism>
<keyword evidence="5" id="KW-0812">Transmembrane</keyword>
<keyword evidence="2" id="KW-0645">Protease</keyword>
<feature type="domain" description="PDZ" evidence="6">
    <location>
        <begin position="424"/>
        <end position="503"/>
    </location>
</feature>
<keyword evidence="3" id="KW-0378">Hydrolase</keyword>
<feature type="compositionally biased region" description="Polar residues" evidence="4">
    <location>
        <begin position="94"/>
        <end position="116"/>
    </location>
</feature>
<evidence type="ECO:0000256" key="5">
    <source>
        <dbReference type="SAM" id="Phobius"/>
    </source>
</evidence>
<comment type="caution">
    <text evidence="7">The sequence shown here is derived from an EMBL/GenBank/DDBJ whole genome shotgun (WGS) entry which is preliminary data.</text>
</comment>
<keyword evidence="5" id="KW-1133">Transmembrane helix</keyword>
<dbReference type="PRINTS" id="PR00834">
    <property type="entry name" value="PROTEASES2C"/>
</dbReference>
<sequence length="522" mass="54641">MYNPYDNSSNNNHNTNDDRTGKENSAGYGTAETPSYTTQASQNAPQGQHIGGMGVPVGSPYTRQDGTASSPSYPSSNSQQTYQTGAGSSVPGVPQSQQARPSYTWNTNGSAPQQTAPYYVPEPPKKKAKGHGGKVFAKILAGVLCCAVVSLSSVGVFALMIQNGVINVESTGDSKTAAFTLYKLEDGNKASNMAVNGEALTPQQVAEKLIPSVVCIQNYRISQQQGLFLGGYQNDESGSVSPAGEGSGIIISKDGYIVTNQHVVDGATSLKVITSDGMTYEATLIGEDTQTDLAVIKIETEDELTPADFGTSEDLKVADEVMAIGNPGGLQLNSSVTMGYISALNRQVTNSDTGYTINCIQTDAAINPGNSGGALVDMNGHVVGINSSKIVATGYEGLGFAIPSDTVQPIVSDLIEYGYVKDRAMLGITGAYVDRMSASFYGLTQGFVVEKATSEEAQKAGLEMYDVITAIDDTQVTSASTISSYIANKKPGETVTLTVVRASSGKSEQVKLVLSENSGESN</sequence>
<evidence type="ECO:0000256" key="1">
    <source>
        <dbReference type="ARBA" id="ARBA00010541"/>
    </source>
</evidence>
<dbReference type="PANTHER" id="PTHR43343:SF3">
    <property type="entry name" value="PROTEASE DO-LIKE 8, CHLOROPLASTIC"/>
    <property type="match status" value="1"/>
</dbReference>
<comment type="similarity">
    <text evidence="1">Belongs to the peptidase S1C family.</text>
</comment>
<evidence type="ECO:0000313" key="7">
    <source>
        <dbReference type="EMBL" id="MCQ4841448.1"/>
    </source>
</evidence>
<dbReference type="InterPro" id="IPR043504">
    <property type="entry name" value="Peptidase_S1_PA_chymotrypsin"/>
</dbReference>
<feature type="region of interest" description="Disordered" evidence="4">
    <location>
        <begin position="1"/>
        <end position="127"/>
    </location>
</feature>
<dbReference type="PANTHER" id="PTHR43343">
    <property type="entry name" value="PEPTIDASE S12"/>
    <property type="match status" value="1"/>
</dbReference>
<feature type="compositionally biased region" description="Low complexity" evidence="4">
    <location>
        <begin position="69"/>
        <end position="84"/>
    </location>
</feature>
<evidence type="ECO:0000256" key="3">
    <source>
        <dbReference type="ARBA" id="ARBA00022801"/>
    </source>
</evidence>
<accession>A0ABT1S3B8</accession>
<feature type="transmembrane region" description="Helical" evidence="5">
    <location>
        <begin position="135"/>
        <end position="161"/>
    </location>
</feature>
<dbReference type="SMART" id="SM00228">
    <property type="entry name" value="PDZ"/>
    <property type="match status" value="1"/>
</dbReference>
<evidence type="ECO:0000256" key="4">
    <source>
        <dbReference type="SAM" id="MobiDB-lite"/>
    </source>
</evidence>
<dbReference type="Pfam" id="PF13180">
    <property type="entry name" value="PDZ_2"/>
    <property type="match status" value="1"/>
</dbReference>
<evidence type="ECO:0000259" key="6">
    <source>
        <dbReference type="SMART" id="SM00228"/>
    </source>
</evidence>
<gene>
    <name evidence="7" type="ORF">NE695_16175</name>
</gene>
<dbReference type="InterPro" id="IPR051201">
    <property type="entry name" value="Chloro_Bact_Ser_Proteases"/>
</dbReference>
<dbReference type="Pfam" id="PF13365">
    <property type="entry name" value="Trypsin_2"/>
    <property type="match status" value="1"/>
</dbReference>
<dbReference type="Gene3D" id="2.40.10.10">
    <property type="entry name" value="Trypsin-like serine proteases"/>
    <property type="match status" value="2"/>
</dbReference>
<dbReference type="InterPro" id="IPR009003">
    <property type="entry name" value="Peptidase_S1_PA"/>
</dbReference>
<dbReference type="InterPro" id="IPR001478">
    <property type="entry name" value="PDZ"/>
</dbReference>